<gene>
    <name evidence="2" type="ORF">XA68_17429</name>
</gene>
<feature type="region of interest" description="Disordered" evidence="1">
    <location>
        <begin position="71"/>
        <end position="101"/>
    </location>
</feature>
<dbReference type="STRING" id="268505.A0A2A9P409"/>
<dbReference type="OrthoDB" id="5371646at2759"/>
<dbReference type="EMBL" id="LAZP02000722">
    <property type="protein sequence ID" value="PFH55904.1"/>
    <property type="molecule type" value="Genomic_DNA"/>
</dbReference>
<keyword evidence="3" id="KW-1185">Reference proteome</keyword>
<feature type="compositionally biased region" description="Low complexity" evidence="1">
    <location>
        <begin position="191"/>
        <end position="211"/>
    </location>
</feature>
<comment type="caution">
    <text evidence="2">The sequence shown here is derived from an EMBL/GenBank/DDBJ whole genome shotgun (WGS) entry which is preliminary data.</text>
</comment>
<reference evidence="2 3" key="1">
    <citation type="journal article" date="2015" name="BMC Genomics">
        <title>Gene expression during zombie ant biting behavior reflects the complexity underlying fungal parasitic behavioral manipulation.</title>
        <authorList>
            <person name="de Bekker C."/>
            <person name="Ohm R.A."/>
            <person name="Loreto R.G."/>
            <person name="Sebastian A."/>
            <person name="Albert I."/>
            <person name="Merrow M."/>
            <person name="Brachmann A."/>
            <person name="Hughes D.P."/>
        </authorList>
    </citation>
    <scope>NUCLEOTIDE SEQUENCE [LARGE SCALE GENOMIC DNA]</scope>
    <source>
        <strain evidence="2 3">SC16a</strain>
    </source>
</reference>
<evidence type="ECO:0000313" key="2">
    <source>
        <dbReference type="EMBL" id="PFH55904.1"/>
    </source>
</evidence>
<evidence type="ECO:0000256" key="1">
    <source>
        <dbReference type="SAM" id="MobiDB-lite"/>
    </source>
</evidence>
<dbReference type="Proteomes" id="UP000037136">
    <property type="component" value="Unassembled WGS sequence"/>
</dbReference>
<accession>A0A2A9P409</accession>
<dbReference type="AlphaFoldDB" id="A0A2A9P409"/>
<sequence length="233" mass="24865">MDSPPFTAEEKRFMLGEMIKSSAVDIDNLIYFVHASSISPNWMHMQLPHGRNMSQCMQVAKQMSFHWVPLSTSSQGEAAPSHRGGLTASPEQDSASVPPAAMLDGANTKQLARIAPRPCNGSPALHGRDAPAASLDGGPKAKKKRGRPSRADMAKRDLKPNLPKRIAPRPLASMRDFHALQPAPDRPPHVPAEAVEAATTAATASASATVPAEDECTKDGKRRRIAESLASPG</sequence>
<organism evidence="2 3">
    <name type="scientific">Ophiocordyceps unilateralis</name>
    <name type="common">Zombie-ant fungus</name>
    <name type="synonym">Torrubia unilateralis</name>
    <dbReference type="NCBI Taxonomy" id="268505"/>
    <lineage>
        <taxon>Eukaryota</taxon>
        <taxon>Fungi</taxon>
        <taxon>Dikarya</taxon>
        <taxon>Ascomycota</taxon>
        <taxon>Pezizomycotina</taxon>
        <taxon>Sordariomycetes</taxon>
        <taxon>Hypocreomycetidae</taxon>
        <taxon>Hypocreales</taxon>
        <taxon>Ophiocordycipitaceae</taxon>
        <taxon>Ophiocordyceps</taxon>
    </lineage>
</organism>
<feature type="region of interest" description="Disordered" evidence="1">
    <location>
        <begin position="115"/>
        <end position="233"/>
    </location>
</feature>
<feature type="compositionally biased region" description="Basic and acidic residues" evidence="1">
    <location>
        <begin position="149"/>
        <end position="159"/>
    </location>
</feature>
<name>A0A2A9P409_OPHUN</name>
<proteinExistence type="predicted"/>
<evidence type="ECO:0000313" key="3">
    <source>
        <dbReference type="Proteomes" id="UP000037136"/>
    </source>
</evidence>
<reference evidence="2 3" key="2">
    <citation type="journal article" date="2017" name="Sci. Rep.">
        <title>Ant-infecting Ophiocordyceps genomes reveal a high diversity of potential behavioral manipulation genes and a possible major role for enterotoxins.</title>
        <authorList>
            <person name="de Bekker C."/>
            <person name="Ohm R.A."/>
            <person name="Evans H.C."/>
            <person name="Brachmann A."/>
            <person name="Hughes D.P."/>
        </authorList>
    </citation>
    <scope>NUCLEOTIDE SEQUENCE [LARGE SCALE GENOMIC DNA]</scope>
    <source>
        <strain evidence="2 3">SC16a</strain>
    </source>
</reference>
<protein>
    <submittedName>
        <fullName evidence="2">Uncharacterized protein</fullName>
    </submittedName>
</protein>